<keyword evidence="2" id="KW-1185">Reference proteome</keyword>
<accession>A0A3M7PVT7</accession>
<reference evidence="1 2" key="1">
    <citation type="journal article" date="2018" name="Sci. Rep.">
        <title>Genomic signatures of local adaptation to the degree of environmental predictability in rotifers.</title>
        <authorList>
            <person name="Franch-Gras L."/>
            <person name="Hahn C."/>
            <person name="Garcia-Roger E.M."/>
            <person name="Carmona M.J."/>
            <person name="Serra M."/>
            <person name="Gomez A."/>
        </authorList>
    </citation>
    <scope>NUCLEOTIDE SEQUENCE [LARGE SCALE GENOMIC DNA]</scope>
    <source>
        <strain evidence="1">HYR1</strain>
    </source>
</reference>
<evidence type="ECO:0000313" key="2">
    <source>
        <dbReference type="Proteomes" id="UP000276133"/>
    </source>
</evidence>
<organism evidence="1 2">
    <name type="scientific">Brachionus plicatilis</name>
    <name type="common">Marine rotifer</name>
    <name type="synonym">Brachionus muelleri</name>
    <dbReference type="NCBI Taxonomy" id="10195"/>
    <lineage>
        <taxon>Eukaryota</taxon>
        <taxon>Metazoa</taxon>
        <taxon>Spiralia</taxon>
        <taxon>Gnathifera</taxon>
        <taxon>Rotifera</taxon>
        <taxon>Eurotatoria</taxon>
        <taxon>Monogononta</taxon>
        <taxon>Pseudotrocha</taxon>
        <taxon>Ploima</taxon>
        <taxon>Brachionidae</taxon>
        <taxon>Brachionus</taxon>
    </lineage>
</organism>
<comment type="caution">
    <text evidence="1">The sequence shown here is derived from an EMBL/GenBank/DDBJ whole genome shotgun (WGS) entry which is preliminary data.</text>
</comment>
<name>A0A3M7PVT7_BRAPC</name>
<sequence length="65" mass="7475">MYKKNKKYRKVQKVTGPNKIIGKIQKLSYLKAGHCEQNPKISNSSNVSIDTFSDRELNALYSELQ</sequence>
<evidence type="ECO:0000313" key="1">
    <source>
        <dbReference type="EMBL" id="RNA03123.1"/>
    </source>
</evidence>
<protein>
    <submittedName>
        <fullName evidence="1">Uncharacterized protein</fullName>
    </submittedName>
</protein>
<dbReference type="EMBL" id="REGN01008619">
    <property type="protein sequence ID" value="RNA03123.1"/>
    <property type="molecule type" value="Genomic_DNA"/>
</dbReference>
<proteinExistence type="predicted"/>
<dbReference type="Proteomes" id="UP000276133">
    <property type="component" value="Unassembled WGS sequence"/>
</dbReference>
<gene>
    <name evidence="1" type="ORF">BpHYR1_049351</name>
</gene>
<dbReference type="AlphaFoldDB" id="A0A3M7PVT7"/>